<dbReference type="AlphaFoldDB" id="A0A9P4R0W9"/>
<accession>A0A9P4R0W9</accession>
<protein>
    <recommendedName>
        <fullName evidence="5">MYND-type domain-containing protein</fullName>
    </recommendedName>
</protein>
<keyword evidence="7" id="KW-1185">Reference proteome</keyword>
<name>A0A9P4R0W9_9PLEO</name>
<dbReference type="PROSITE" id="PS50865">
    <property type="entry name" value="ZF_MYND_2"/>
    <property type="match status" value="1"/>
</dbReference>
<dbReference type="InterPro" id="IPR002893">
    <property type="entry name" value="Znf_MYND"/>
</dbReference>
<comment type="caution">
    <text evidence="6">The sequence shown here is derived from an EMBL/GenBank/DDBJ whole genome shotgun (WGS) entry which is preliminary data.</text>
</comment>
<reference evidence="6" key="1">
    <citation type="journal article" date="2020" name="Stud. Mycol.">
        <title>101 Dothideomycetes genomes: a test case for predicting lifestyles and emergence of pathogens.</title>
        <authorList>
            <person name="Haridas S."/>
            <person name="Albert R."/>
            <person name="Binder M."/>
            <person name="Bloem J."/>
            <person name="Labutti K."/>
            <person name="Salamov A."/>
            <person name="Andreopoulos B."/>
            <person name="Baker S."/>
            <person name="Barry K."/>
            <person name="Bills G."/>
            <person name="Bluhm B."/>
            <person name="Cannon C."/>
            <person name="Castanera R."/>
            <person name="Culley D."/>
            <person name="Daum C."/>
            <person name="Ezra D."/>
            <person name="Gonzalez J."/>
            <person name="Henrissat B."/>
            <person name="Kuo A."/>
            <person name="Liang C."/>
            <person name="Lipzen A."/>
            <person name="Lutzoni F."/>
            <person name="Magnuson J."/>
            <person name="Mondo S."/>
            <person name="Nolan M."/>
            <person name="Ohm R."/>
            <person name="Pangilinan J."/>
            <person name="Park H.-J."/>
            <person name="Ramirez L."/>
            <person name="Alfaro M."/>
            <person name="Sun H."/>
            <person name="Tritt A."/>
            <person name="Yoshinaga Y."/>
            <person name="Zwiers L.-H."/>
            <person name="Turgeon B."/>
            <person name="Goodwin S."/>
            <person name="Spatafora J."/>
            <person name="Crous P."/>
            <person name="Grigoriev I."/>
        </authorList>
    </citation>
    <scope>NUCLEOTIDE SEQUENCE</scope>
    <source>
        <strain evidence="6">CBS 125425</strain>
    </source>
</reference>
<gene>
    <name evidence="6" type="ORF">EJ04DRAFT_541889</name>
</gene>
<dbReference type="OrthoDB" id="432970at2759"/>
<evidence type="ECO:0000256" key="3">
    <source>
        <dbReference type="ARBA" id="ARBA00022833"/>
    </source>
</evidence>
<evidence type="ECO:0000259" key="5">
    <source>
        <dbReference type="PROSITE" id="PS50865"/>
    </source>
</evidence>
<evidence type="ECO:0000313" key="7">
    <source>
        <dbReference type="Proteomes" id="UP000799444"/>
    </source>
</evidence>
<dbReference type="Pfam" id="PF01753">
    <property type="entry name" value="zf-MYND"/>
    <property type="match status" value="1"/>
</dbReference>
<feature type="domain" description="MYND-type" evidence="5">
    <location>
        <begin position="5"/>
        <end position="42"/>
    </location>
</feature>
<sequence length="216" mass="24686">MADSCAVCHKTANLKKCAKCQTTLYCSRDCQKADWKVHKKICSQNAAGRSSSSSTEFKLKTLEKHIPNPYTRIDGNKYLHDRPEQDVYKLLIDCFRLRQADVYNFEGHVDRDSVYAGNENSLKPFQRFLDLVSSRQGRMPPWWNADKQKECEKLGMDGGMYSLKNKMDKPAIIDRYGDPQMPMQLRMFGETIYGSAPGGQDGTMMRQIMMQAESGD</sequence>
<organism evidence="6 7">
    <name type="scientific">Polyplosphaeria fusca</name>
    <dbReference type="NCBI Taxonomy" id="682080"/>
    <lineage>
        <taxon>Eukaryota</taxon>
        <taxon>Fungi</taxon>
        <taxon>Dikarya</taxon>
        <taxon>Ascomycota</taxon>
        <taxon>Pezizomycotina</taxon>
        <taxon>Dothideomycetes</taxon>
        <taxon>Pleosporomycetidae</taxon>
        <taxon>Pleosporales</taxon>
        <taxon>Tetraplosphaeriaceae</taxon>
        <taxon>Polyplosphaeria</taxon>
    </lineage>
</organism>
<dbReference type="GO" id="GO:0008270">
    <property type="term" value="F:zinc ion binding"/>
    <property type="evidence" value="ECO:0007669"/>
    <property type="project" value="UniProtKB-KW"/>
</dbReference>
<dbReference type="Proteomes" id="UP000799444">
    <property type="component" value="Unassembled WGS sequence"/>
</dbReference>
<dbReference type="Gene3D" id="6.10.140.2220">
    <property type="match status" value="1"/>
</dbReference>
<dbReference type="EMBL" id="ML996116">
    <property type="protein sequence ID" value="KAF2737373.1"/>
    <property type="molecule type" value="Genomic_DNA"/>
</dbReference>
<evidence type="ECO:0000313" key="6">
    <source>
        <dbReference type="EMBL" id="KAF2737373.1"/>
    </source>
</evidence>
<keyword evidence="3" id="KW-0862">Zinc</keyword>
<keyword evidence="2 4" id="KW-0863">Zinc-finger</keyword>
<evidence type="ECO:0000256" key="4">
    <source>
        <dbReference type="PROSITE-ProRule" id="PRU00134"/>
    </source>
</evidence>
<proteinExistence type="predicted"/>
<keyword evidence="1" id="KW-0479">Metal-binding</keyword>
<dbReference type="PROSITE" id="PS01360">
    <property type="entry name" value="ZF_MYND_1"/>
    <property type="match status" value="1"/>
</dbReference>
<dbReference type="SUPFAM" id="SSF144232">
    <property type="entry name" value="HIT/MYND zinc finger-like"/>
    <property type="match status" value="1"/>
</dbReference>
<evidence type="ECO:0000256" key="2">
    <source>
        <dbReference type="ARBA" id="ARBA00022771"/>
    </source>
</evidence>
<evidence type="ECO:0000256" key="1">
    <source>
        <dbReference type="ARBA" id="ARBA00022723"/>
    </source>
</evidence>